<dbReference type="GO" id="GO:0055085">
    <property type="term" value="P:transmembrane transport"/>
    <property type="evidence" value="ECO:0007669"/>
    <property type="project" value="InterPro"/>
</dbReference>
<feature type="signal peptide" evidence="4">
    <location>
        <begin position="1"/>
        <end position="24"/>
    </location>
</feature>
<evidence type="ECO:0000313" key="5">
    <source>
        <dbReference type="EMBL" id="ABB37555.1"/>
    </source>
</evidence>
<dbReference type="STRING" id="207559.Dde_0754"/>
<evidence type="ECO:0000313" key="6">
    <source>
        <dbReference type="Proteomes" id="UP000002710"/>
    </source>
</evidence>
<comment type="similarity">
    <text evidence="1">Belongs to the bacterial solute-binding protein 7 family.</text>
</comment>
<evidence type="ECO:0000256" key="1">
    <source>
        <dbReference type="ARBA" id="ARBA00009023"/>
    </source>
</evidence>
<keyword evidence="2" id="KW-0813">Transport</keyword>
<dbReference type="HOGENOM" id="CLU_036176_1_3_7"/>
<dbReference type="InterPro" id="IPR018389">
    <property type="entry name" value="DctP_fam"/>
</dbReference>
<name>Q314U1_OLEA2</name>
<dbReference type="NCBIfam" id="NF037995">
    <property type="entry name" value="TRAP_S1"/>
    <property type="match status" value="1"/>
</dbReference>
<organism evidence="5 6">
    <name type="scientific">Oleidesulfovibrio alaskensis (strain ATCC BAA-1058 / DSM 17464 / G20)</name>
    <name type="common">Desulfovibrio alaskensis</name>
    <dbReference type="NCBI Taxonomy" id="207559"/>
    <lineage>
        <taxon>Bacteria</taxon>
        <taxon>Pseudomonadati</taxon>
        <taxon>Thermodesulfobacteriota</taxon>
        <taxon>Desulfovibrionia</taxon>
        <taxon>Desulfovibrionales</taxon>
        <taxon>Desulfovibrionaceae</taxon>
        <taxon>Oleidesulfovibrio</taxon>
    </lineage>
</organism>
<dbReference type="CDD" id="cd13605">
    <property type="entry name" value="PBP2_TRAP_DctP_like_2"/>
    <property type="match status" value="1"/>
</dbReference>
<dbReference type="KEGG" id="dde:Dde_0754"/>
<dbReference type="InterPro" id="IPR038404">
    <property type="entry name" value="TRAP_DctP_sf"/>
</dbReference>
<proteinExistence type="inferred from homology"/>
<dbReference type="RefSeq" id="WP_011366829.1">
    <property type="nucleotide sequence ID" value="NC_007519.1"/>
</dbReference>
<dbReference type="AlphaFoldDB" id="Q314U1"/>
<protein>
    <submittedName>
        <fullName evidence="5">Extracellular solute-binding protein, family 7</fullName>
    </submittedName>
</protein>
<dbReference type="Proteomes" id="UP000002710">
    <property type="component" value="Chromosome"/>
</dbReference>
<feature type="chain" id="PRO_5004219871" evidence="4">
    <location>
        <begin position="25"/>
        <end position="344"/>
    </location>
</feature>
<gene>
    <name evidence="5" type="ordered locus">Dde_0754</name>
</gene>
<keyword evidence="6" id="KW-1185">Reference proteome</keyword>
<reference evidence="5 6" key="1">
    <citation type="journal article" date="2011" name="J. Bacteriol.">
        <title>Complete genome sequence and updated annotation of Desulfovibrio alaskensis G20.</title>
        <authorList>
            <person name="Hauser L.J."/>
            <person name="Land M.L."/>
            <person name="Brown S.D."/>
            <person name="Larimer F."/>
            <person name="Keller K.L."/>
            <person name="Rapp-Giles B.J."/>
            <person name="Price M.N."/>
            <person name="Lin M."/>
            <person name="Bruce D.C."/>
            <person name="Detter J.C."/>
            <person name="Tapia R."/>
            <person name="Han C.S."/>
            <person name="Goodwin L.A."/>
            <person name="Cheng J.F."/>
            <person name="Pitluck S."/>
            <person name="Copeland A."/>
            <person name="Lucas S."/>
            <person name="Nolan M."/>
            <person name="Lapidus A.L."/>
            <person name="Palumbo A.V."/>
            <person name="Wall J.D."/>
        </authorList>
    </citation>
    <scope>NUCLEOTIDE SEQUENCE [LARGE SCALE GENOMIC DNA]</scope>
    <source>
        <strain evidence="6">ATCC BAA 1058 / DSM 17464 / G20</strain>
    </source>
</reference>
<evidence type="ECO:0000256" key="3">
    <source>
        <dbReference type="ARBA" id="ARBA00022729"/>
    </source>
</evidence>
<evidence type="ECO:0000256" key="4">
    <source>
        <dbReference type="SAM" id="SignalP"/>
    </source>
</evidence>
<dbReference type="Pfam" id="PF03480">
    <property type="entry name" value="DctP"/>
    <property type="match status" value="1"/>
</dbReference>
<keyword evidence="3 4" id="KW-0732">Signal</keyword>
<accession>Q314U1</accession>
<dbReference type="PANTHER" id="PTHR33376">
    <property type="match status" value="1"/>
</dbReference>
<sequence length="344" mass="37913">MWRILLTCAAVLLFSLAGAGKAPAVVPVMRVSLENTDDHMQTAIVRRFVQQVNEQLQGRLKAVVYANARLFRDRDVVYALAQGKVEMAVPGIWNIARIEPSVNLFMLPMFYGRAAQDTHTLLEGHVGQSVVTRIENATRSVVLGTWLDLGHAQLFTLKAPLDADRLVKGLHIRVAGGLGNEMRISALGGLPRIIAWPDLPSWLESGTVDGVLTTYETVVSARLWEHGIRYAFEDRQYFAQYVPLVNARFWAHLPGDVRHELAALWNRAALEGRKEAAAAQEQAKKTLRENGVRITVPSAPERRALRDRVLPAQDAIARATHVDPALAAEAATFLNSLEEAASAP</sequence>
<dbReference type="GO" id="GO:0015740">
    <property type="term" value="P:C4-dicarboxylate transport"/>
    <property type="evidence" value="ECO:0007669"/>
    <property type="project" value="TreeGrafter"/>
</dbReference>
<dbReference type="Gene3D" id="3.40.190.170">
    <property type="entry name" value="Bacterial extracellular solute-binding protein, family 7"/>
    <property type="match status" value="1"/>
</dbReference>
<dbReference type="eggNOG" id="COG1638">
    <property type="taxonomic scope" value="Bacteria"/>
</dbReference>
<evidence type="ECO:0000256" key="2">
    <source>
        <dbReference type="ARBA" id="ARBA00022448"/>
    </source>
</evidence>
<dbReference type="PANTHER" id="PTHR33376:SF7">
    <property type="entry name" value="C4-DICARBOXYLATE-BINDING PROTEIN DCTB"/>
    <property type="match status" value="1"/>
</dbReference>
<dbReference type="EMBL" id="CP000112">
    <property type="protein sequence ID" value="ABB37555.1"/>
    <property type="molecule type" value="Genomic_DNA"/>
</dbReference>